<dbReference type="InterPro" id="IPR003388">
    <property type="entry name" value="Reticulon"/>
</dbReference>
<feature type="domain" description="Reticulon" evidence="23">
    <location>
        <begin position="320"/>
        <end position="475"/>
    </location>
</feature>
<dbReference type="Pfam" id="PF02453">
    <property type="entry name" value="Reticulon"/>
    <property type="match status" value="1"/>
</dbReference>
<feature type="compositionally biased region" description="Low complexity" evidence="21">
    <location>
        <begin position="50"/>
        <end position="65"/>
    </location>
</feature>
<dbReference type="InterPro" id="IPR036412">
    <property type="entry name" value="HAD-like_sf"/>
</dbReference>
<evidence type="ECO:0000256" key="5">
    <source>
        <dbReference type="ARBA" id="ARBA00004477"/>
    </source>
</evidence>
<accession>A0AAD4P7H6</accession>
<evidence type="ECO:0000256" key="8">
    <source>
        <dbReference type="ARBA" id="ARBA00022723"/>
    </source>
</evidence>
<sequence length="1035" mass="116047">MSSKESMDLGGSSRRRGSAPKAGSVWESRMKIDEVKGGIKVFNATDEDSAQNTQNSSSTPNPNSAAIEENTEIVICKNVTPKQSPIGMSGKRKTWKSESSDGSPVKIASLRSDLNRNLEEHSQESGDGIKRSPISIKKSSLRKVKSNSVDDGKNEGNSETGKMMVKAKDVVDEKIKNSDGDKKVVVVDDDEREKKPRSDEECGEVGVCEEIKATVTSNVAQINGEDEPDFDKDKEIEVENKSVDVKQIAVNDHKPKRIVIDEKKLIHANQKSVPISPIIKRQPPAVNHARLFHPTPTNISASNSDNFHGSPRTNSKLQSFVDLVMWRDASKSAFVFGIGTFAIISSSYTRGLNISFISVLSYLGLVYLAAIFLFRSLISRESVENDNANQDCVIGEEEAIWVIKLLLPYINEFLLKLRALFSGDPATTMKLAVLLFILARCGSSVTIWTMAKLGFIGVFTVPKICSTYSSQITAYGTFWIRRFKDAWASCSHKKAVGFALFAFVWNLSSVIARIWAVFMLFVAFKHYQQSLIREGWAQDETTNGQDSFCQGQSIGGPRLGRRTTIPNTGKQKKMNLAEDSPVHSSSSDDFAAVLDAELDSASDPPGDLEEVPEDEESSDDFDDEKIDFALDLERVKRQKVELYPDILNPQSSSSQGESSGSLPKEEVCAHPGFFAGMCMKCGQPADDDSAVPLKYIDKNLRLANDEMARLRDKDVKDLLCHRRKLYLVLDLDHTLLNSARLSDIKEEEEYLSSQRDALPDALKTSLFRLDRMHMMTKLRPFVHTFLEEASSLFEMYIYTMGERPYALEMAKLLDPSDKYFHSRIIAQGDCTQKYQKGLDIVLGQESTVLILDDTEAVWKEHKDNLILMDRYHFFASSCKNFGFNYSSLSQLRTDESETEGALPTVLKILQQIHSLFFDKGCKDNLEDRDVRQVLKTVRKEVLKDCRVVFTRVFPTNFTAEHHPLWRMAEQLGATCLAEADPSVTHVVSLDSGTDKSRWALKEKKFLVNPGWIEASNYLWKKQPEEKYPVTPAKSK</sequence>
<keyword evidence="26" id="KW-1185">Reference proteome</keyword>
<dbReference type="SUPFAM" id="SSF56784">
    <property type="entry name" value="HAD-like"/>
    <property type="match status" value="1"/>
</dbReference>
<dbReference type="InterPro" id="IPR011947">
    <property type="entry name" value="FCP1_euk"/>
</dbReference>
<dbReference type="GO" id="GO:0005789">
    <property type="term" value="C:endoplasmic reticulum membrane"/>
    <property type="evidence" value="ECO:0007669"/>
    <property type="project" value="UniProtKB-SubCell"/>
</dbReference>
<evidence type="ECO:0000259" key="24">
    <source>
        <dbReference type="PROSITE" id="PS50969"/>
    </source>
</evidence>
<evidence type="ECO:0000256" key="4">
    <source>
        <dbReference type="ARBA" id="ARBA00004123"/>
    </source>
</evidence>
<feature type="region of interest" description="Disordered" evidence="21">
    <location>
        <begin position="1"/>
        <end position="165"/>
    </location>
</feature>
<dbReference type="AlphaFoldDB" id="A0AAD4P7H6"/>
<reference evidence="25 26" key="1">
    <citation type="journal article" date="2021" name="Nat. Commun.">
        <title>Incipient diploidization of the medicinal plant Perilla within 10,000 years.</title>
        <authorList>
            <person name="Zhang Y."/>
            <person name="Shen Q."/>
            <person name="Leng L."/>
            <person name="Zhang D."/>
            <person name="Chen S."/>
            <person name="Shi Y."/>
            <person name="Ning Z."/>
            <person name="Chen S."/>
        </authorList>
    </citation>
    <scope>NUCLEOTIDE SEQUENCE [LARGE SCALE GENOMIC DNA]</scope>
    <source>
        <strain evidence="26">cv. PC099</strain>
    </source>
</reference>
<feature type="compositionally biased region" description="Basic and acidic residues" evidence="21">
    <location>
        <begin position="113"/>
        <end position="130"/>
    </location>
</feature>
<evidence type="ECO:0000256" key="18">
    <source>
        <dbReference type="ARBA" id="ARBA00048336"/>
    </source>
</evidence>
<feature type="domain" description="FCP1 homology" evidence="24">
    <location>
        <begin position="720"/>
        <end position="891"/>
    </location>
</feature>
<keyword evidence="6" id="KW-0678">Repressor</keyword>
<evidence type="ECO:0000259" key="23">
    <source>
        <dbReference type="PROSITE" id="PS50845"/>
    </source>
</evidence>
<dbReference type="Gene3D" id="3.40.50.1000">
    <property type="entry name" value="HAD superfamily/HAD-like"/>
    <property type="match status" value="1"/>
</dbReference>
<keyword evidence="9" id="KW-0378">Hydrolase</keyword>
<comment type="subcellular location">
    <subcellularLocation>
        <location evidence="5 20">Endoplasmic reticulum membrane</location>
        <topology evidence="5 20">Multi-pass membrane protein</topology>
    </subcellularLocation>
    <subcellularLocation>
        <location evidence="4">Nucleus</location>
    </subcellularLocation>
</comment>
<evidence type="ECO:0000256" key="16">
    <source>
        <dbReference type="ARBA" id="ARBA00023242"/>
    </source>
</evidence>
<dbReference type="GO" id="GO:0009651">
    <property type="term" value="P:response to salt stress"/>
    <property type="evidence" value="ECO:0007669"/>
    <property type="project" value="UniProtKB-ARBA"/>
</dbReference>
<evidence type="ECO:0000256" key="1">
    <source>
        <dbReference type="ARBA" id="ARBA00001936"/>
    </source>
</evidence>
<dbReference type="PANTHER" id="PTHR46626:SF1">
    <property type="entry name" value="RETICULON-LIKE PROTEIN B21"/>
    <property type="match status" value="1"/>
</dbReference>
<dbReference type="Pfam" id="PF03031">
    <property type="entry name" value="NIF"/>
    <property type="match status" value="1"/>
</dbReference>
<comment type="cofactor">
    <cofactor evidence="1">
        <name>Mn(2+)</name>
        <dbReference type="ChEBI" id="CHEBI:29035"/>
    </cofactor>
</comment>
<evidence type="ECO:0000256" key="7">
    <source>
        <dbReference type="ARBA" id="ARBA00022692"/>
    </source>
</evidence>
<evidence type="ECO:0000256" key="13">
    <source>
        <dbReference type="ARBA" id="ARBA00023015"/>
    </source>
</evidence>
<comment type="caution">
    <text evidence="25">The sequence shown here is derived from an EMBL/GenBank/DDBJ whole genome shotgun (WGS) entry which is preliminary data.</text>
</comment>
<keyword evidence="10 20" id="KW-0256">Endoplasmic reticulum</keyword>
<feature type="region of interest" description="Disordered" evidence="21">
    <location>
        <begin position="599"/>
        <end position="623"/>
    </location>
</feature>
<dbReference type="GO" id="GO:0046872">
    <property type="term" value="F:metal ion binding"/>
    <property type="evidence" value="ECO:0007669"/>
    <property type="project" value="UniProtKB-KW"/>
</dbReference>
<keyword evidence="8" id="KW-0479">Metal-binding</keyword>
<evidence type="ECO:0000313" key="26">
    <source>
        <dbReference type="Proteomes" id="UP001190926"/>
    </source>
</evidence>
<dbReference type="PROSITE" id="PS50969">
    <property type="entry name" value="FCP1"/>
    <property type="match status" value="1"/>
</dbReference>
<evidence type="ECO:0000256" key="17">
    <source>
        <dbReference type="ARBA" id="ARBA00047761"/>
    </source>
</evidence>
<dbReference type="Pfam" id="PF00533">
    <property type="entry name" value="BRCT"/>
    <property type="match status" value="1"/>
</dbReference>
<dbReference type="FunFam" id="3.40.50.1000:FF:000125">
    <property type="entry name" value="RNA polymerase II C-terminal domain phosphatase-like 4"/>
    <property type="match status" value="1"/>
</dbReference>
<dbReference type="PROSITE" id="PS50172">
    <property type="entry name" value="BRCT"/>
    <property type="match status" value="1"/>
</dbReference>
<evidence type="ECO:0000256" key="6">
    <source>
        <dbReference type="ARBA" id="ARBA00022491"/>
    </source>
</evidence>
<feature type="compositionally biased region" description="Polar residues" evidence="21">
    <location>
        <begin position="543"/>
        <end position="552"/>
    </location>
</feature>
<proteinExistence type="predicted"/>
<gene>
    <name evidence="25" type="ORF">C2S53_012912</name>
</gene>
<dbReference type="PANTHER" id="PTHR46626">
    <property type="entry name" value="RETICULON-LIKE PROTEIN B17"/>
    <property type="match status" value="1"/>
</dbReference>
<keyword evidence="7 20" id="KW-0812">Transmembrane</keyword>
<dbReference type="Proteomes" id="UP001190926">
    <property type="component" value="Unassembled WGS sequence"/>
</dbReference>
<dbReference type="SUPFAM" id="SSF52113">
    <property type="entry name" value="BRCT domain"/>
    <property type="match status" value="1"/>
</dbReference>
<dbReference type="Gene3D" id="3.40.50.10190">
    <property type="entry name" value="BRCT domain"/>
    <property type="match status" value="1"/>
</dbReference>
<dbReference type="InterPro" id="IPR036420">
    <property type="entry name" value="BRCT_dom_sf"/>
</dbReference>
<evidence type="ECO:0000256" key="2">
    <source>
        <dbReference type="ARBA" id="ARBA00001941"/>
    </source>
</evidence>
<dbReference type="InterPro" id="IPR004274">
    <property type="entry name" value="FCP1_dom"/>
</dbReference>
<feature type="region of interest" description="Disordered" evidence="21">
    <location>
        <begin position="543"/>
        <end position="587"/>
    </location>
</feature>
<keyword evidence="16" id="KW-0539">Nucleus</keyword>
<evidence type="ECO:0000256" key="3">
    <source>
        <dbReference type="ARBA" id="ARBA00001946"/>
    </source>
</evidence>
<evidence type="ECO:0000256" key="9">
    <source>
        <dbReference type="ARBA" id="ARBA00022801"/>
    </source>
</evidence>
<dbReference type="SMART" id="SM00577">
    <property type="entry name" value="CPDc"/>
    <property type="match status" value="1"/>
</dbReference>
<keyword evidence="14 20" id="KW-0472">Membrane</keyword>
<evidence type="ECO:0000256" key="10">
    <source>
        <dbReference type="ARBA" id="ARBA00022824"/>
    </source>
</evidence>
<dbReference type="SMART" id="SM00292">
    <property type="entry name" value="BRCT"/>
    <property type="match status" value="1"/>
</dbReference>
<dbReference type="InterPro" id="IPR001357">
    <property type="entry name" value="BRCT_dom"/>
</dbReference>
<name>A0AAD4P7H6_PERFH</name>
<dbReference type="InterPro" id="IPR023214">
    <property type="entry name" value="HAD_sf"/>
</dbReference>
<dbReference type="EMBL" id="SDAM02000120">
    <property type="protein sequence ID" value="KAH6828775.1"/>
    <property type="molecule type" value="Genomic_DNA"/>
</dbReference>
<feature type="compositionally biased region" description="Basic and acidic residues" evidence="21">
    <location>
        <begin position="28"/>
        <end position="37"/>
    </location>
</feature>
<evidence type="ECO:0000313" key="25">
    <source>
        <dbReference type="EMBL" id="KAH6828775.1"/>
    </source>
</evidence>
<comment type="cofactor">
    <cofactor evidence="2">
        <name>Co(2+)</name>
        <dbReference type="ChEBI" id="CHEBI:48828"/>
    </cofactor>
</comment>
<comment type="subunit">
    <text evidence="19">Interacts with RAP74.</text>
</comment>
<feature type="transmembrane region" description="Helical" evidence="20">
    <location>
        <begin position="332"/>
        <end position="348"/>
    </location>
</feature>
<feature type="transmembrane region" description="Helical" evidence="20">
    <location>
        <begin position="431"/>
        <end position="451"/>
    </location>
</feature>
<evidence type="ECO:0000259" key="22">
    <source>
        <dbReference type="PROSITE" id="PS50172"/>
    </source>
</evidence>
<comment type="cofactor">
    <cofactor evidence="3">
        <name>Mg(2+)</name>
        <dbReference type="ChEBI" id="CHEBI:18420"/>
    </cofactor>
</comment>
<evidence type="ECO:0000256" key="19">
    <source>
        <dbReference type="ARBA" id="ARBA00063107"/>
    </source>
</evidence>
<evidence type="ECO:0000256" key="21">
    <source>
        <dbReference type="SAM" id="MobiDB-lite"/>
    </source>
</evidence>
<dbReference type="InterPro" id="IPR044647">
    <property type="entry name" value="RTNLB17/18/21"/>
</dbReference>
<dbReference type="GO" id="GO:0003723">
    <property type="term" value="F:RNA binding"/>
    <property type="evidence" value="ECO:0007669"/>
    <property type="project" value="UniProtKB-KW"/>
</dbReference>
<evidence type="ECO:0000256" key="11">
    <source>
        <dbReference type="ARBA" id="ARBA00022884"/>
    </source>
</evidence>
<comment type="catalytic activity">
    <reaction evidence="18">
        <text>O-phospho-L-threonyl-[protein] + H2O = L-threonyl-[protein] + phosphate</text>
        <dbReference type="Rhea" id="RHEA:47004"/>
        <dbReference type="Rhea" id="RHEA-COMP:11060"/>
        <dbReference type="Rhea" id="RHEA-COMP:11605"/>
        <dbReference type="ChEBI" id="CHEBI:15377"/>
        <dbReference type="ChEBI" id="CHEBI:30013"/>
        <dbReference type="ChEBI" id="CHEBI:43474"/>
        <dbReference type="ChEBI" id="CHEBI:61977"/>
        <dbReference type="EC" id="3.1.3.16"/>
    </reaction>
</comment>
<comment type="catalytic activity">
    <reaction evidence="17">
        <text>O-phospho-L-seryl-[protein] + H2O = L-seryl-[protein] + phosphate</text>
        <dbReference type="Rhea" id="RHEA:20629"/>
        <dbReference type="Rhea" id="RHEA-COMP:9863"/>
        <dbReference type="Rhea" id="RHEA-COMP:11604"/>
        <dbReference type="ChEBI" id="CHEBI:15377"/>
        <dbReference type="ChEBI" id="CHEBI:29999"/>
        <dbReference type="ChEBI" id="CHEBI:43474"/>
        <dbReference type="ChEBI" id="CHEBI:83421"/>
        <dbReference type="EC" id="3.1.3.16"/>
    </reaction>
</comment>
<evidence type="ECO:0000256" key="20">
    <source>
        <dbReference type="RuleBase" id="RU363132"/>
    </source>
</evidence>
<keyword evidence="12 20" id="KW-1133">Transmembrane helix</keyword>
<dbReference type="GO" id="GO:0005634">
    <property type="term" value="C:nucleus"/>
    <property type="evidence" value="ECO:0007669"/>
    <property type="project" value="UniProtKB-SubCell"/>
</dbReference>
<dbReference type="GO" id="GO:0004722">
    <property type="term" value="F:protein serine/threonine phosphatase activity"/>
    <property type="evidence" value="ECO:0007669"/>
    <property type="project" value="UniProtKB-EC"/>
</dbReference>
<feature type="transmembrane region" description="Helical" evidence="20">
    <location>
        <begin position="498"/>
        <end position="524"/>
    </location>
</feature>
<dbReference type="NCBIfam" id="TIGR02250">
    <property type="entry name" value="FCP1_euk"/>
    <property type="match status" value="1"/>
</dbReference>
<feature type="transmembrane region" description="Helical" evidence="20">
    <location>
        <begin position="354"/>
        <end position="374"/>
    </location>
</feature>
<protein>
    <recommendedName>
        <fullName evidence="20">Reticulon-like protein</fullName>
    </recommendedName>
</protein>
<organism evidence="25 26">
    <name type="scientific">Perilla frutescens var. hirtella</name>
    <name type="common">Perilla citriodora</name>
    <name type="synonym">Perilla setoyensis</name>
    <dbReference type="NCBI Taxonomy" id="608512"/>
    <lineage>
        <taxon>Eukaryota</taxon>
        <taxon>Viridiplantae</taxon>
        <taxon>Streptophyta</taxon>
        <taxon>Embryophyta</taxon>
        <taxon>Tracheophyta</taxon>
        <taxon>Spermatophyta</taxon>
        <taxon>Magnoliopsida</taxon>
        <taxon>eudicotyledons</taxon>
        <taxon>Gunneridae</taxon>
        <taxon>Pentapetalae</taxon>
        <taxon>asterids</taxon>
        <taxon>lamiids</taxon>
        <taxon>Lamiales</taxon>
        <taxon>Lamiaceae</taxon>
        <taxon>Nepetoideae</taxon>
        <taxon>Elsholtzieae</taxon>
        <taxon>Perilla</taxon>
    </lineage>
</organism>
<keyword evidence="13" id="KW-0805">Transcription regulation</keyword>
<dbReference type="CDD" id="cd17729">
    <property type="entry name" value="BRCT_CTDP1"/>
    <property type="match status" value="1"/>
</dbReference>
<keyword evidence="11" id="KW-0694">RNA-binding</keyword>
<evidence type="ECO:0000256" key="14">
    <source>
        <dbReference type="ARBA" id="ARBA00023136"/>
    </source>
</evidence>
<feature type="domain" description="BRCT" evidence="22">
    <location>
        <begin position="937"/>
        <end position="1029"/>
    </location>
</feature>
<dbReference type="CDD" id="cd07521">
    <property type="entry name" value="HAD_FCP1-like"/>
    <property type="match status" value="1"/>
</dbReference>
<evidence type="ECO:0000256" key="12">
    <source>
        <dbReference type="ARBA" id="ARBA00022989"/>
    </source>
</evidence>
<keyword evidence="15" id="KW-0804">Transcription</keyword>
<dbReference type="FunFam" id="3.40.50.10190:FF:000014">
    <property type="entry name" value="RNA polymerase II C-terminal domain phosphatase-like 3"/>
    <property type="match status" value="1"/>
</dbReference>
<dbReference type="PROSITE" id="PS50845">
    <property type="entry name" value="RETICULON"/>
    <property type="match status" value="1"/>
</dbReference>
<evidence type="ECO:0000256" key="15">
    <source>
        <dbReference type="ARBA" id="ARBA00023163"/>
    </source>
</evidence>